<evidence type="ECO:0000313" key="3">
    <source>
        <dbReference type="Proteomes" id="UP000663505"/>
    </source>
</evidence>
<dbReference type="Proteomes" id="UP000663505">
    <property type="component" value="Chromosome"/>
</dbReference>
<name>A0A9X7W0D2_9BACL</name>
<gene>
    <name evidence="2" type="ORF">JZ786_03700</name>
</gene>
<sequence length="933" mass="99299">MEVTSTFLPTLRISPPGIRALSASIDIDFYKKTLEMNDDMPQSQAKRNLMWVRIALSTALASAVVATGALGIGPSQGRVVAYAATVNPTTRHGTSQRTVNPATGHASHGTVNPATTITDYRNGPLDVNQQLWRKVPYFVSHNTTFFGIWYLQQMLKEQGIASQWTGHSLLVQNLPTVSSSATVSVNGQALPVSGTVSVAGTTYVDAGSVFHALGGSSTYDASHNTLSISYSPPSYSPPKGGASTRSVTNQVLHTQPTITKGGLTPTSSPVVSEERTLPKGTAAVFVSGSMWNQVPVVVYGNTTFFGVWYLQQILRQHGITANWNGQALSVSNMPKLVSNTQVQIGQTSLWTSVIQYNGHTLIPVTLLQSLGISVSGKSSKVDLSTGSETLTVHGLLESAANQGVPGLVAIQDGGGTVQVLNAGSNGSFSGQTPSSGSTIIGVRTTSQGWIGEAIPITSTNADTLKPVANQAMVTIHGKVQFPAGKSYSVVQISVRNVITHAHYYANVATDGTFSLTVPVGAYEAFALMTQSDAVFILQPFLASPSNTSITVKAPALAATKQVTSAHAIVETSDSSVTPAELQSVDNIFEHVYQETVSSEGIVPTQKMDIHLYGSTNSYQQHYLNEGYSKSESQQIAELSVASEEGQNTINILMPTFVTIDGLNILAHEFTHALTAEVSQKIPSWANEGGAWTQGINAEVDHSPSSMLKQGIQWNEWVDIVAHQQNHTLLPLGGASTLSGNYNIEAQDYFAVTQLVNKFGWSKFMQYVRSIDHDPNAFADTFGESFSTFSQQVTGVLAKDAARSPGTFTVTLRTLPNGPQTIYFINSSGQKFLVNGLEGNQTYTFSCNADGTVTAPIGLTVTSVTDVPVAVQGDWFIGSGGDSTQNRQEFDIANEFGLPFVDQVILYGKNGNVEHVYPATAIPNGIQLVSITAG</sequence>
<accession>A0A9X7W0D2</accession>
<protein>
    <submittedName>
        <fullName evidence="2">Uncharacterized protein</fullName>
    </submittedName>
</protein>
<reference evidence="2 3" key="1">
    <citation type="submission" date="2021-02" db="EMBL/GenBank/DDBJ databases">
        <title>Alicyclobacillus curvatus sp. nov. and Alicyclobacillus mengziensis sp. nov., two acidophilic bacteria isolated from acid mine drainage.</title>
        <authorList>
            <person name="Huang Y."/>
        </authorList>
    </citation>
    <scope>NUCLEOTIDE SEQUENCE [LARGE SCALE GENOMIC DNA]</scope>
    <source>
        <strain evidence="2 3">S30H14</strain>
    </source>
</reference>
<organism evidence="2 3">
    <name type="scientific">Alicyclobacillus mengziensis</name>
    <dbReference type="NCBI Taxonomy" id="2931921"/>
    <lineage>
        <taxon>Bacteria</taxon>
        <taxon>Bacillati</taxon>
        <taxon>Bacillota</taxon>
        <taxon>Bacilli</taxon>
        <taxon>Bacillales</taxon>
        <taxon>Alicyclobacillaceae</taxon>
        <taxon>Alicyclobacillus</taxon>
    </lineage>
</organism>
<evidence type="ECO:0000256" key="1">
    <source>
        <dbReference type="SAM" id="MobiDB-lite"/>
    </source>
</evidence>
<keyword evidence="3" id="KW-1185">Reference proteome</keyword>
<proteinExistence type="predicted"/>
<dbReference type="RefSeq" id="WP_206657465.1">
    <property type="nucleotide sequence ID" value="NZ_CP071182.1"/>
</dbReference>
<dbReference type="KEGG" id="afx:JZ786_03700"/>
<feature type="compositionally biased region" description="Polar residues" evidence="1">
    <location>
        <begin position="90"/>
        <end position="101"/>
    </location>
</feature>
<dbReference type="AlphaFoldDB" id="A0A9X7W0D2"/>
<dbReference type="EMBL" id="CP071182">
    <property type="protein sequence ID" value="QSO48127.1"/>
    <property type="molecule type" value="Genomic_DNA"/>
</dbReference>
<feature type="region of interest" description="Disordered" evidence="1">
    <location>
        <begin position="90"/>
        <end position="117"/>
    </location>
</feature>
<evidence type="ECO:0000313" key="2">
    <source>
        <dbReference type="EMBL" id="QSO48127.1"/>
    </source>
</evidence>